<evidence type="ECO:0000256" key="3">
    <source>
        <dbReference type="ARBA" id="ARBA00022827"/>
    </source>
</evidence>
<gene>
    <name evidence="7" type="ORF">ABFV72_04380</name>
</gene>
<organism evidence="7 8">
    <name type="scientific">Psychrobacter proteolyticus</name>
    <dbReference type="NCBI Taxonomy" id="147825"/>
    <lineage>
        <taxon>Bacteria</taxon>
        <taxon>Pseudomonadati</taxon>
        <taxon>Pseudomonadota</taxon>
        <taxon>Gammaproteobacteria</taxon>
        <taxon>Moraxellales</taxon>
        <taxon>Moraxellaceae</taxon>
        <taxon>Psychrobacter</taxon>
    </lineage>
</organism>
<dbReference type="GO" id="GO:0016491">
    <property type="term" value="F:oxidoreductase activity"/>
    <property type="evidence" value="ECO:0007669"/>
    <property type="project" value="UniProtKB-KW"/>
</dbReference>
<proteinExistence type="predicted"/>
<dbReference type="EMBL" id="JBDLOB010000002">
    <property type="protein sequence ID" value="MEN8625242.1"/>
    <property type="molecule type" value="Genomic_DNA"/>
</dbReference>
<dbReference type="Gene3D" id="2.40.30.10">
    <property type="entry name" value="Translation factors"/>
    <property type="match status" value="1"/>
</dbReference>
<dbReference type="Gene3D" id="3.50.50.60">
    <property type="entry name" value="FAD/NAD(P)-binding domain"/>
    <property type="match status" value="1"/>
</dbReference>
<name>A0ABV0D496_9GAMM</name>
<evidence type="ECO:0000256" key="1">
    <source>
        <dbReference type="ARBA" id="ARBA00001974"/>
    </source>
</evidence>
<keyword evidence="2" id="KW-0285">Flavoprotein</keyword>
<dbReference type="PRINTS" id="PR00411">
    <property type="entry name" value="PNDRDTASEI"/>
</dbReference>
<dbReference type="Pfam" id="PF22780">
    <property type="entry name" value="HI0933_like_1st"/>
    <property type="match status" value="1"/>
</dbReference>
<keyword evidence="3" id="KW-0274">FAD</keyword>
<comment type="cofactor">
    <cofactor evidence="1">
        <name>FAD</name>
        <dbReference type="ChEBI" id="CHEBI:57692"/>
    </cofactor>
</comment>
<dbReference type="RefSeq" id="WP_347162580.1">
    <property type="nucleotide sequence ID" value="NZ_JBDLOB010000002.1"/>
</dbReference>
<dbReference type="EC" id="1.14.13.-" evidence="7"/>
<dbReference type="SUPFAM" id="SSF51905">
    <property type="entry name" value="FAD/NAD(P)-binding domain"/>
    <property type="match status" value="1"/>
</dbReference>
<dbReference type="Proteomes" id="UP001414441">
    <property type="component" value="Unassembled WGS sequence"/>
</dbReference>
<protein>
    <submittedName>
        <fullName evidence="7">NAD(P)/FAD-dependent oxidoreductase</fullName>
        <ecNumber evidence="7">1.14.13.-</ecNumber>
    </submittedName>
</protein>
<sequence length="446" mass="48609">MSQMPKQAKSVKPSNSSVGNPSSAKKSTDNHYDVIIIGAGASGLYCALTAGRRGRRVLVLDHANKAGKKILMSGGGRCNFTNYFVEPEHFIGANPHFCKSALSRYPSWEFIGMVESHKIAYHEREHGQLFCDDSAQDILSMLLDECTAVGVQVKLNAQIDHVKTAAHDNGERFYLTTSKKLGKKDIASGTQSAQTRYSCESLVVATGGLSIPTMGASGIGYELAQQFGHTLVPTDASLVPFTFTDKTGELIRALAGISLPVIASNERISFKLPVLFTHRGLSGPAMLQLSNYWQTGETISINLLPEIDVTELLLTRKSSHPRQLIRTVLAENTDNALPKKLLAALQTHLWEDIKDIELANIRDERLTELGATLNGWQLKPSGTEGYRTAEVTRGGVTTDEVSSKTMQSNLQDGLYFIGEVLDVTGWLGGYNFQWAWASGFVSGEVV</sequence>
<accession>A0ABV0D496</accession>
<evidence type="ECO:0000256" key="4">
    <source>
        <dbReference type="SAM" id="MobiDB-lite"/>
    </source>
</evidence>
<feature type="region of interest" description="Disordered" evidence="4">
    <location>
        <begin position="1"/>
        <end position="28"/>
    </location>
</feature>
<dbReference type="SUPFAM" id="SSF160996">
    <property type="entry name" value="HI0933 insert domain-like"/>
    <property type="match status" value="1"/>
</dbReference>
<reference evidence="7 8" key="1">
    <citation type="submission" date="2024-05" db="EMBL/GenBank/DDBJ databases">
        <title>Genome sequencing of Marine Estuary Bacteria, Pseudoalteromonas distincta strain FA, Psychrobacter proteolyticus strain EA, and Shewanella baltica strain CA.</title>
        <authorList>
            <person name="Dieffenbach S.A."/>
            <person name="Maclea K.S."/>
        </authorList>
    </citation>
    <scope>NUCLEOTIDE SEQUENCE [LARGE SCALE GENOMIC DNA]</scope>
    <source>
        <strain evidence="7 8">EA</strain>
    </source>
</reference>
<feature type="domain" description="RsdA/BaiN/AoA(So)-like insert" evidence="6">
    <location>
        <begin position="236"/>
        <end position="391"/>
    </location>
</feature>
<dbReference type="Gene3D" id="1.10.8.260">
    <property type="entry name" value="HI0933 insert domain-like"/>
    <property type="match status" value="1"/>
</dbReference>
<dbReference type="InterPro" id="IPR004792">
    <property type="entry name" value="BaiN-like"/>
</dbReference>
<dbReference type="PANTHER" id="PTHR42887">
    <property type="entry name" value="OS12G0638800 PROTEIN"/>
    <property type="match status" value="1"/>
</dbReference>
<evidence type="ECO:0000259" key="6">
    <source>
        <dbReference type="Pfam" id="PF22780"/>
    </source>
</evidence>
<dbReference type="PANTHER" id="PTHR42887:SF2">
    <property type="entry name" value="OS12G0638800 PROTEIN"/>
    <property type="match status" value="1"/>
</dbReference>
<dbReference type="NCBIfam" id="TIGR00275">
    <property type="entry name" value="aminoacetone oxidase family FAD-binding enzyme"/>
    <property type="match status" value="1"/>
</dbReference>
<keyword evidence="7" id="KW-0560">Oxidoreductase</keyword>
<dbReference type="Pfam" id="PF03486">
    <property type="entry name" value="HI0933_like"/>
    <property type="match status" value="1"/>
</dbReference>
<keyword evidence="8" id="KW-1185">Reference proteome</keyword>
<dbReference type="InterPro" id="IPR036188">
    <property type="entry name" value="FAD/NAD-bd_sf"/>
</dbReference>
<feature type="compositionally biased region" description="Polar residues" evidence="4">
    <location>
        <begin position="12"/>
        <end position="25"/>
    </location>
</feature>
<dbReference type="InterPro" id="IPR023166">
    <property type="entry name" value="BaiN-like_dom_sf"/>
</dbReference>
<evidence type="ECO:0000313" key="7">
    <source>
        <dbReference type="EMBL" id="MEN8625242.1"/>
    </source>
</evidence>
<evidence type="ECO:0000259" key="5">
    <source>
        <dbReference type="Pfam" id="PF03486"/>
    </source>
</evidence>
<evidence type="ECO:0000256" key="2">
    <source>
        <dbReference type="ARBA" id="ARBA00022630"/>
    </source>
</evidence>
<feature type="domain" description="RsdA/BaiN/AoA(So)-like Rossmann fold-like" evidence="5">
    <location>
        <begin position="33"/>
        <end position="444"/>
    </location>
</feature>
<evidence type="ECO:0000313" key="8">
    <source>
        <dbReference type="Proteomes" id="UP001414441"/>
    </source>
</evidence>
<dbReference type="InterPro" id="IPR055178">
    <property type="entry name" value="RsdA/BaiN/AoA(So)-like_dom"/>
</dbReference>
<dbReference type="InterPro" id="IPR057661">
    <property type="entry name" value="RsdA/BaiN/AoA(So)_Rossmann"/>
</dbReference>
<comment type="caution">
    <text evidence="7">The sequence shown here is derived from an EMBL/GenBank/DDBJ whole genome shotgun (WGS) entry which is preliminary data.</text>
</comment>